<dbReference type="InterPro" id="IPR051797">
    <property type="entry name" value="TrmB-like"/>
</dbReference>
<evidence type="ECO:0000259" key="2">
    <source>
        <dbReference type="Pfam" id="PF11495"/>
    </source>
</evidence>
<feature type="domain" description="Transcription regulator TrmB N-terminal" evidence="1">
    <location>
        <begin position="7"/>
        <end position="73"/>
    </location>
</feature>
<gene>
    <name evidence="3" type="ORF">Cabys_2634</name>
    <name evidence="4" type="ORF">Calab_3686</name>
</gene>
<evidence type="ECO:0000313" key="4">
    <source>
        <dbReference type="EMBL" id="EHO43283.1"/>
    </source>
</evidence>
<dbReference type="OrthoDB" id="9786462at2"/>
<dbReference type="CDD" id="cd09124">
    <property type="entry name" value="PLDc_like_TrmB_middle"/>
    <property type="match status" value="1"/>
</dbReference>
<dbReference type="Proteomes" id="UP000183868">
    <property type="component" value="Chromosome"/>
</dbReference>
<dbReference type="SUPFAM" id="SSF56024">
    <property type="entry name" value="Phospholipase D/nuclease"/>
    <property type="match status" value="1"/>
</dbReference>
<dbReference type="InterPro" id="IPR002831">
    <property type="entry name" value="Tscrpt_reg_TrmB_N"/>
</dbReference>
<accession>H1XNP5</accession>
<dbReference type="AlphaFoldDB" id="H1XNP5"/>
<dbReference type="Pfam" id="PF01978">
    <property type="entry name" value="TrmB"/>
    <property type="match status" value="1"/>
</dbReference>
<dbReference type="PANTHER" id="PTHR34293:SF1">
    <property type="entry name" value="HTH-TYPE TRANSCRIPTIONAL REGULATOR TRMBL2"/>
    <property type="match status" value="1"/>
</dbReference>
<dbReference type="SUPFAM" id="SSF46785">
    <property type="entry name" value="Winged helix' DNA-binding domain"/>
    <property type="match status" value="1"/>
</dbReference>
<reference evidence="3 6" key="2">
    <citation type="submission" date="2016-11" db="EMBL/GenBank/DDBJ databases">
        <title>Genomic analysis of Caldithrix abyssi and proposal of a novel bacterial phylum Caldithrichaeota.</title>
        <authorList>
            <person name="Kublanov I."/>
            <person name="Sigalova O."/>
            <person name="Gavrilov S."/>
            <person name="Lebedinsky A."/>
            <person name="Ivanova N."/>
            <person name="Daum C."/>
            <person name="Reddy T."/>
            <person name="Klenk H.P."/>
            <person name="Goker M."/>
            <person name="Reva O."/>
            <person name="Miroshnichenko M."/>
            <person name="Kyprides N."/>
            <person name="Woyke T."/>
            <person name="Gelfand M."/>
        </authorList>
    </citation>
    <scope>NUCLEOTIDE SEQUENCE [LARGE SCALE GENOMIC DNA]</scope>
    <source>
        <strain evidence="3 6">LF13</strain>
    </source>
</reference>
<evidence type="ECO:0000313" key="6">
    <source>
        <dbReference type="Proteomes" id="UP000183868"/>
    </source>
</evidence>
<feature type="domain" description="Transcription regulator TrmB C-terminal" evidence="2">
    <location>
        <begin position="108"/>
        <end position="204"/>
    </location>
</feature>
<dbReference type="STRING" id="880073.Cabys_2634"/>
<dbReference type="KEGG" id="caby:Cabys_2634"/>
<protein>
    <submittedName>
        <fullName evidence="3">Transcriptional regulator TrmB</fullName>
    </submittedName>
    <submittedName>
        <fullName evidence="4">Transcriptional regulator, TrmB</fullName>
    </submittedName>
</protein>
<sequence length="255" mass="29758">MDLLKHLKLLGFTVYEAKAYIALLKQANSTGYEIARLSGIPASKIYEVLNKLQDREVIMALGSDPKRYIPFPPDEILKKLKADYLHSIEFLQEKLAEIYEKDGYDQHYIWNISGDENIFRKLRELISSAESEIYISIWAEELAVLHESLEEKEREGVKIFLVLFGNSTYRLKRTFHHGREHEIRQERRARRLAVVVDSASMMIINFKDEGLTTAAYTLNRGMVLLTKDYIIHDIYTIKMQEKFGDEAFTIFEKLT</sequence>
<dbReference type="InterPro" id="IPR036390">
    <property type="entry name" value="WH_DNA-bd_sf"/>
</dbReference>
<dbReference type="Gene3D" id="1.10.10.10">
    <property type="entry name" value="Winged helix-like DNA-binding domain superfamily/Winged helix DNA-binding domain"/>
    <property type="match status" value="1"/>
</dbReference>
<dbReference type="Pfam" id="PF11495">
    <property type="entry name" value="Regulator_TrmB"/>
    <property type="match status" value="1"/>
</dbReference>
<evidence type="ECO:0000259" key="1">
    <source>
        <dbReference type="Pfam" id="PF01978"/>
    </source>
</evidence>
<evidence type="ECO:0000313" key="5">
    <source>
        <dbReference type="Proteomes" id="UP000004671"/>
    </source>
</evidence>
<dbReference type="InterPro" id="IPR021586">
    <property type="entry name" value="Tscrpt_reg_TrmB_C"/>
</dbReference>
<dbReference type="Gene3D" id="3.30.870.10">
    <property type="entry name" value="Endonuclease Chain A"/>
    <property type="match status" value="1"/>
</dbReference>
<keyword evidence="5" id="KW-1185">Reference proteome</keyword>
<organism evidence="4 5">
    <name type="scientific">Caldithrix abyssi DSM 13497</name>
    <dbReference type="NCBI Taxonomy" id="880073"/>
    <lineage>
        <taxon>Bacteria</taxon>
        <taxon>Pseudomonadati</taxon>
        <taxon>Calditrichota</taxon>
        <taxon>Calditrichia</taxon>
        <taxon>Calditrichales</taxon>
        <taxon>Calditrichaceae</taxon>
        <taxon>Caldithrix</taxon>
    </lineage>
</organism>
<reference evidence="4 5" key="1">
    <citation type="submission" date="2011-09" db="EMBL/GenBank/DDBJ databases">
        <title>The permanent draft genome of Caldithrix abyssi DSM 13497.</title>
        <authorList>
            <consortium name="US DOE Joint Genome Institute (JGI-PGF)"/>
            <person name="Lucas S."/>
            <person name="Han J."/>
            <person name="Lapidus A."/>
            <person name="Bruce D."/>
            <person name="Goodwin L."/>
            <person name="Pitluck S."/>
            <person name="Peters L."/>
            <person name="Kyrpides N."/>
            <person name="Mavromatis K."/>
            <person name="Ivanova N."/>
            <person name="Mikhailova N."/>
            <person name="Chertkov O."/>
            <person name="Detter J.C."/>
            <person name="Tapia R."/>
            <person name="Han C."/>
            <person name="Land M."/>
            <person name="Hauser L."/>
            <person name="Markowitz V."/>
            <person name="Cheng J.-F."/>
            <person name="Hugenholtz P."/>
            <person name="Woyke T."/>
            <person name="Wu D."/>
            <person name="Spring S."/>
            <person name="Brambilla E."/>
            <person name="Klenk H.-P."/>
            <person name="Eisen J.A."/>
        </authorList>
    </citation>
    <scope>NUCLEOTIDE SEQUENCE [LARGE SCALE GENOMIC DNA]</scope>
    <source>
        <strain evidence="4 5">DSM 13497</strain>
    </source>
</reference>
<dbReference type="Proteomes" id="UP000004671">
    <property type="component" value="Chromosome"/>
</dbReference>
<dbReference type="PANTHER" id="PTHR34293">
    <property type="entry name" value="HTH-TYPE TRANSCRIPTIONAL REGULATOR TRMBL2"/>
    <property type="match status" value="1"/>
</dbReference>
<proteinExistence type="predicted"/>
<evidence type="ECO:0000313" key="3">
    <source>
        <dbReference type="EMBL" id="APF19383.1"/>
    </source>
</evidence>
<dbReference type="EMBL" id="CP018099">
    <property type="protein sequence ID" value="APF19383.1"/>
    <property type="molecule type" value="Genomic_DNA"/>
</dbReference>
<name>H1XNP5_CALAY</name>
<dbReference type="InterPro" id="IPR036388">
    <property type="entry name" value="WH-like_DNA-bd_sf"/>
</dbReference>
<dbReference type="EMBL" id="CM001402">
    <property type="protein sequence ID" value="EHO43283.1"/>
    <property type="molecule type" value="Genomic_DNA"/>
</dbReference>
<dbReference type="eggNOG" id="COG1378">
    <property type="taxonomic scope" value="Bacteria"/>
</dbReference>
<dbReference type="RefSeq" id="WP_006930856.1">
    <property type="nucleotide sequence ID" value="NZ_CM001402.1"/>
</dbReference>
<dbReference type="PaxDb" id="880073-Calab_3686"/>
<dbReference type="InParanoid" id="H1XNP5"/>
<dbReference type="HOGENOM" id="CLU_072493_1_1_0"/>